<name>X0TJS3_9ZZZZ</name>
<gene>
    <name evidence="1" type="ORF">S01H1_27101</name>
</gene>
<dbReference type="SUPFAM" id="SSF141000">
    <property type="entry name" value="Glu-tRNAGln amidotransferase C subunit"/>
    <property type="match status" value="1"/>
</dbReference>
<sequence>YLRKELNEQLRAIRELEAIEVSEDIPITSHGVPYSAAIMPSLREDIIEICPEADDILDQAPEVKERYIVVPDIPSEALE</sequence>
<evidence type="ECO:0000313" key="1">
    <source>
        <dbReference type="EMBL" id="GAF87506.1"/>
    </source>
</evidence>
<dbReference type="AlphaFoldDB" id="X0TJS3"/>
<organism evidence="1">
    <name type="scientific">marine sediment metagenome</name>
    <dbReference type="NCBI Taxonomy" id="412755"/>
    <lineage>
        <taxon>unclassified sequences</taxon>
        <taxon>metagenomes</taxon>
        <taxon>ecological metagenomes</taxon>
    </lineage>
</organism>
<dbReference type="EMBL" id="BARS01016471">
    <property type="protein sequence ID" value="GAF87506.1"/>
    <property type="molecule type" value="Genomic_DNA"/>
</dbReference>
<dbReference type="InterPro" id="IPR003837">
    <property type="entry name" value="GatC"/>
</dbReference>
<comment type="caution">
    <text evidence="1">The sequence shown here is derived from an EMBL/GenBank/DDBJ whole genome shotgun (WGS) entry which is preliminary data.</text>
</comment>
<reference evidence="1" key="1">
    <citation type="journal article" date="2014" name="Front. Microbiol.">
        <title>High frequency of phylogenetically diverse reductive dehalogenase-homologous genes in deep subseafloor sedimentary metagenomes.</title>
        <authorList>
            <person name="Kawai M."/>
            <person name="Futagami T."/>
            <person name="Toyoda A."/>
            <person name="Takaki Y."/>
            <person name="Nishi S."/>
            <person name="Hori S."/>
            <person name="Arai W."/>
            <person name="Tsubouchi T."/>
            <person name="Morono Y."/>
            <person name="Uchiyama I."/>
            <person name="Ito T."/>
            <person name="Fujiyama A."/>
            <person name="Inagaki F."/>
            <person name="Takami H."/>
        </authorList>
    </citation>
    <scope>NUCLEOTIDE SEQUENCE</scope>
    <source>
        <strain evidence="1">Expedition CK06-06</strain>
    </source>
</reference>
<dbReference type="Pfam" id="PF02686">
    <property type="entry name" value="GatC"/>
    <property type="match status" value="1"/>
</dbReference>
<protein>
    <submittedName>
        <fullName evidence="1">Uncharacterized protein</fullName>
    </submittedName>
</protein>
<dbReference type="InterPro" id="IPR036113">
    <property type="entry name" value="Asp/Glu-ADT_sf_sub_c"/>
</dbReference>
<accession>X0TJS3</accession>
<feature type="non-terminal residue" evidence="1">
    <location>
        <position position="1"/>
    </location>
</feature>
<proteinExistence type="predicted"/>
<dbReference type="GO" id="GO:0006450">
    <property type="term" value="P:regulation of translational fidelity"/>
    <property type="evidence" value="ECO:0007669"/>
    <property type="project" value="InterPro"/>
</dbReference>